<sequence>MGKEKEKEKNCPICGNHCPREKLKCSRGRKYFEKLEGKNSKEEKKHKKKDGHAGKKKDKSDHKNKKKDKHEDKEKKINKDKKKD</sequence>
<evidence type="ECO:0000313" key="2">
    <source>
        <dbReference type="EMBL" id="SUQ12984.1"/>
    </source>
</evidence>
<evidence type="ECO:0000313" key="3">
    <source>
        <dbReference type="Proteomes" id="UP000254051"/>
    </source>
</evidence>
<protein>
    <submittedName>
        <fullName evidence="2">Exopolyphosphatase/spore coat protein B</fullName>
    </submittedName>
</protein>
<dbReference type="Proteomes" id="UP000254051">
    <property type="component" value="Unassembled WGS sequence"/>
</dbReference>
<feature type="compositionally biased region" description="Basic residues" evidence="1">
    <location>
        <begin position="44"/>
        <end position="68"/>
    </location>
</feature>
<gene>
    <name evidence="2" type="ORF">SAMN05216529_102201</name>
</gene>
<keyword evidence="2" id="KW-0167">Capsid protein</keyword>
<feature type="compositionally biased region" description="Basic and acidic residues" evidence="1">
    <location>
        <begin position="69"/>
        <end position="84"/>
    </location>
</feature>
<dbReference type="EMBL" id="UHJJ01000002">
    <property type="protein sequence ID" value="SUQ12984.1"/>
    <property type="molecule type" value="Genomic_DNA"/>
</dbReference>
<evidence type="ECO:0000256" key="1">
    <source>
        <dbReference type="SAM" id="MobiDB-lite"/>
    </source>
</evidence>
<feature type="region of interest" description="Disordered" evidence="1">
    <location>
        <begin position="33"/>
        <end position="84"/>
    </location>
</feature>
<proteinExistence type="predicted"/>
<keyword evidence="3" id="KW-1185">Reference proteome</keyword>
<organism evidence="2 3">
    <name type="scientific">Faecalicatena contorta</name>
    <dbReference type="NCBI Taxonomy" id="39482"/>
    <lineage>
        <taxon>Bacteria</taxon>
        <taxon>Bacillati</taxon>
        <taxon>Bacillota</taxon>
        <taxon>Clostridia</taxon>
        <taxon>Lachnospirales</taxon>
        <taxon>Lachnospiraceae</taxon>
        <taxon>Faecalicatena</taxon>
    </lineage>
</organism>
<accession>A0A316A2F6</accession>
<reference evidence="3" key="1">
    <citation type="submission" date="2017-07" db="EMBL/GenBank/DDBJ databases">
        <authorList>
            <person name="Varghese N."/>
            <person name="Submissions S."/>
        </authorList>
    </citation>
    <scope>NUCLEOTIDE SEQUENCE [LARGE SCALE GENOMIC DNA]</scope>
    <source>
        <strain evidence="3">NLAE-zl-C134</strain>
    </source>
</reference>
<dbReference type="RefSeq" id="WP_109708988.1">
    <property type="nucleotide sequence ID" value="NZ_QGDS01000002.1"/>
</dbReference>
<name>A0A316A2F6_9FIRM</name>
<feature type="compositionally biased region" description="Basic and acidic residues" evidence="1">
    <location>
        <begin position="33"/>
        <end position="43"/>
    </location>
</feature>
<keyword evidence="2" id="KW-0946">Virion</keyword>
<dbReference type="AlphaFoldDB" id="A0A316A2F6"/>